<name>A0A388M4W8_CHABU</name>
<feature type="compositionally biased region" description="Gly residues" evidence="1">
    <location>
        <begin position="9"/>
        <end position="24"/>
    </location>
</feature>
<feature type="compositionally biased region" description="Polar residues" evidence="1">
    <location>
        <begin position="90"/>
        <end position="99"/>
    </location>
</feature>
<feature type="compositionally biased region" description="Basic and acidic residues" evidence="1">
    <location>
        <begin position="56"/>
        <end position="68"/>
    </location>
</feature>
<evidence type="ECO:0000313" key="2">
    <source>
        <dbReference type="EMBL" id="GBG89522.1"/>
    </source>
</evidence>
<dbReference type="AlphaFoldDB" id="A0A388M4W8"/>
<reference evidence="2 3" key="1">
    <citation type="journal article" date="2018" name="Cell">
        <title>The Chara Genome: Secondary Complexity and Implications for Plant Terrestrialization.</title>
        <authorList>
            <person name="Nishiyama T."/>
            <person name="Sakayama H."/>
            <person name="Vries J.D."/>
            <person name="Buschmann H."/>
            <person name="Saint-Marcoux D."/>
            <person name="Ullrich K.K."/>
            <person name="Haas F.B."/>
            <person name="Vanderstraeten L."/>
            <person name="Becker D."/>
            <person name="Lang D."/>
            <person name="Vosolsobe S."/>
            <person name="Rombauts S."/>
            <person name="Wilhelmsson P.K.I."/>
            <person name="Janitza P."/>
            <person name="Kern R."/>
            <person name="Heyl A."/>
            <person name="Rumpler F."/>
            <person name="Villalobos L.I.A.C."/>
            <person name="Clay J.M."/>
            <person name="Skokan R."/>
            <person name="Toyoda A."/>
            <person name="Suzuki Y."/>
            <person name="Kagoshima H."/>
            <person name="Schijlen E."/>
            <person name="Tajeshwar N."/>
            <person name="Catarino B."/>
            <person name="Hetherington A.J."/>
            <person name="Saltykova A."/>
            <person name="Bonnot C."/>
            <person name="Breuninger H."/>
            <person name="Symeonidi A."/>
            <person name="Radhakrishnan G.V."/>
            <person name="Van Nieuwerburgh F."/>
            <person name="Deforce D."/>
            <person name="Chang C."/>
            <person name="Karol K.G."/>
            <person name="Hedrich R."/>
            <person name="Ulvskov P."/>
            <person name="Glockner G."/>
            <person name="Delwiche C.F."/>
            <person name="Petrasek J."/>
            <person name="Van de Peer Y."/>
            <person name="Friml J."/>
            <person name="Beilby M."/>
            <person name="Dolan L."/>
            <person name="Kohara Y."/>
            <person name="Sugano S."/>
            <person name="Fujiyama A."/>
            <person name="Delaux P.-M."/>
            <person name="Quint M."/>
            <person name="TheiBen G."/>
            <person name="Hagemann M."/>
            <person name="Harholt J."/>
            <person name="Dunand C."/>
            <person name="Zachgo S."/>
            <person name="Langdale J."/>
            <person name="Maumus F."/>
            <person name="Straeten D.V.D."/>
            <person name="Gould S.B."/>
            <person name="Rensing S.A."/>
        </authorList>
    </citation>
    <scope>NUCLEOTIDE SEQUENCE [LARGE SCALE GENOMIC DNA]</scope>
    <source>
        <strain evidence="2 3">S276</strain>
    </source>
</reference>
<comment type="caution">
    <text evidence="2">The sequence shown here is derived from an EMBL/GenBank/DDBJ whole genome shotgun (WGS) entry which is preliminary data.</text>
</comment>
<feature type="region of interest" description="Disordered" evidence="1">
    <location>
        <begin position="1"/>
        <end position="99"/>
    </location>
</feature>
<evidence type="ECO:0000313" key="3">
    <source>
        <dbReference type="Proteomes" id="UP000265515"/>
    </source>
</evidence>
<feature type="compositionally biased region" description="Polar residues" evidence="1">
    <location>
        <begin position="69"/>
        <end position="80"/>
    </location>
</feature>
<dbReference type="Gramene" id="GBG89522">
    <property type="protein sequence ID" value="GBG89522"/>
    <property type="gene ID" value="CBR_g49312"/>
</dbReference>
<sequence>MFRPTCLFPGGGQAGQQAGIGGGPSNSQTPPGGGRLGSSSLCGRFPGSTPGKHKRVDSEGHEVLREDLVSSTPRSDNSGDQEMVIGTPGMKTTRSRTPTLSRGQLENVENRVLLIMCYAAKGTFSVIAWSTSDGAAKLFSTTSPEQPMPTAVTNIIQAAVRGKFMVRLIPEEPMGRFILDLADGKKLKFFVPIFDASMEMAQQTKLEHEGMRLLPLSWFAEGRRQELHRVRVPPFRTGEFLADVNDKLARDKKFNFKFIRDFLSAPWDQQASSTGAAVSIQSGNGRQSMNG</sequence>
<dbReference type="EMBL" id="BFEA01000742">
    <property type="protein sequence ID" value="GBG89522.1"/>
    <property type="molecule type" value="Genomic_DNA"/>
</dbReference>
<accession>A0A388M4W8</accession>
<evidence type="ECO:0000256" key="1">
    <source>
        <dbReference type="SAM" id="MobiDB-lite"/>
    </source>
</evidence>
<gene>
    <name evidence="2" type="ORF">CBR_g49312</name>
</gene>
<protein>
    <submittedName>
        <fullName evidence="2">Uncharacterized protein</fullName>
    </submittedName>
</protein>
<keyword evidence="3" id="KW-1185">Reference proteome</keyword>
<proteinExistence type="predicted"/>
<organism evidence="2 3">
    <name type="scientific">Chara braunii</name>
    <name type="common">Braun's stonewort</name>
    <dbReference type="NCBI Taxonomy" id="69332"/>
    <lineage>
        <taxon>Eukaryota</taxon>
        <taxon>Viridiplantae</taxon>
        <taxon>Streptophyta</taxon>
        <taxon>Charophyceae</taxon>
        <taxon>Charales</taxon>
        <taxon>Characeae</taxon>
        <taxon>Chara</taxon>
    </lineage>
</organism>
<dbReference type="Proteomes" id="UP000265515">
    <property type="component" value="Unassembled WGS sequence"/>
</dbReference>